<sequence length="90" mass="10584">MPFYFHIHDRVAFRFRSTLVSEACFGASIRPLFLRTNKKRVTARKEEEEEEQEEKEKKRKQSIRHTGKANRSIRGVANQNAYYVAGRPAN</sequence>
<gene>
    <name evidence="2" type="ORF">EAG_02038</name>
</gene>
<evidence type="ECO:0000256" key="1">
    <source>
        <dbReference type="SAM" id="MobiDB-lite"/>
    </source>
</evidence>
<accession>E2A0A9</accession>
<keyword evidence="3" id="KW-1185">Reference proteome</keyword>
<dbReference type="EMBL" id="GL435569">
    <property type="protein sequence ID" value="EFN73112.1"/>
    <property type="molecule type" value="Genomic_DNA"/>
</dbReference>
<evidence type="ECO:0000313" key="2">
    <source>
        <dbReference type="EMBL" id="EFN73112.1"/>
    </source>
</evidence>
<dbReference type="AlphaFoldDB" id="E2A0A9"/>
<name>E2A0A9_CAMFO</name>
<feature type="region of interest" description="Disordered" evidence="1">
    <location>
        <begin position="41"/>
        <end position="74"/>
    </location>
</feature>
<feature type="compositionally biased region" description="Basic residues" evidence="1">
    <location>
        <begin position="57"/>
        <end position="68"/>
    </location>
</feature>
<proteinExistence type="predicted"/>
<organism evidence="3">
    <name type="scientific">Camponotus floridanus</name>
    <name type="common">Florida carpenter ant</name>
    <dbReference type="NCBI Taxonomy" id="104421"/>
    <lineage>
        <taxon>Eukaryota</taxon>
        <taxon>Metazoa</taxon>
        <taxon>Ecdysozoa</taxon>
        <taxon>Arthropoda</taxon>
        <taxon>Hexapoda</taxon>
        <taxon>Insecta</taxon>
        <taxon>Pterygota</taxon>
        <taxon>Neoptera</taxon>
        <taxon>Endopterygota</taxon>
        <taxon>Hymenoptera</taxon>
        <taxon>Apocrita</taxon>
        <taxon>Aculeata</taxon>
        <taxon>Formicoidea</taxon>
        <taxon>Formicidae</taxon>
        <taxon>Formicinae</taxon>
        <taxon>Camponotus</taxon>
    </lineage>
</organism>
<protein>
    <submittedName>
        <fullName evidence="2">Uncharacterized protein</fullName>
    </submittedName>
</protein>
<dbReference type="InParanoid" id="E2A0A9"/>
<dbReference type="Proteomes" id="UP000000311">
    <property type="component" value="Unassembled WGS sequence"/>
</dbReference>
<reference evidence="2 3" key="1">
    <citation type="journal article" date="2010" name="Science">
        <title>Genomic comparison of the ants Camponotus floridanus and Harpegnathos saltator.</title>
        <authorList>
            <person name="Bonasio R."/>
            <person name="Zhang G."/>
            <person name="Ye C."/>
            <person name="Mutti N.S."/>
            <person name="Fang X."/>
            <person name="Qin N."/>
            <person name="Donahue G."/>
            <person name="Yang P."/>
            <person name="Li Q."/>
            <person name="Li C."/>
            <person name="Zhang P."/>
            <person name="Huang Z."/>
            <person name="Berger S.L."/>
            <person name="Reinberg D."/>
            <person name="Wang J."/>
            <person name="Liebig J."/>
        </authorList>
    </citation>
    <scope>NUCLEOTIDE SEQUENCE [LARGE SCALE GENOMIC DNA]</scope>
    <source>
        <strain evidence="3">C129</strain>
    </source>
</reference>
<evidence type="ECO:0000313" key="3">
    <source>
        <dbReference type="Proteomes" id="UP000000311"/>
    </source>
</evidence>